<dbReference type="EMBL" id="JBHSUA010000020">
    <property type="protein sequence ID" value="MFC6397532.1"/>
    <property type="molecule type" value="Genomic_DNA"/>
</dbReference>
<proteinExistence type="predicted"/>
<keyword evidence="1 3" id="KW-0560">Oxidoreductase</keyword>
<sequence length="160" mass="16730">MVDEMSDQMRLAFRHHPAGVGLVTAADAEGPVGMVVSSLASVSIEPPMVSFSVASASRTGQRLAHADGLAVHLVTADDLPLAIDFSTPGSARFTDEHPWTPAGNGAPLLATSSARMTGRVVQVIEAGQSLLLLVQLDEVSVPDVVGAPVVWVGREWRQLA</sequence>
<dbReference type="GO" id="GO:0016491">
    <property type="term" value="F:oxidoreductase activity"/>
    <property type="evidence" value="ECO:0007669"/>
    <property type="project" value="UniProtKB-KW"/>
</dbReference>
<evidence type="ECO:0000313" key="4">
    <source>
        <dbReference type="Proteomes" id="UP001596266"/>
    </source>
</evidence>
<dbReference type="SMART" id="SM00903">
    <property type="entry name" value="Flavin_Reduct"/>
    <property type="match status" value="1"/>
</dbReference>
<protein>
    <submittedName>
        <fullName evidence="3">Flavin reductase family protein</fullName>
        <ecNumber evidence="3">1.5.1.-</ecNumber>
    </submittedName>
</protein>
<dbReference type="EC" id="1.5.1.-" evidence="3"/>
<accession>A0ABW1X5V2</accession>
<name>A0ABW1X5V2_9ACTN</name>
<keyword evidence="4" id="KW-1185">Reference proteome</keyword>
<dbReference type="PANTHER" id="PTHR30466">
    <property type="entry name" value="FLAVIN REDUCTASE"/>
    <property type="match status" value="1"/>
</dbReference>
<evidence type="ECO:0000256" key="1">
    <source>
        <dbReference type="ARBA" id="ARBA00023002"/>
    </source>
</evidence>
<evidence type="ECO:0000313" key="3">
    <source>
        <dbReference type="EMBL" id="MFC6397532.1"/>
    </source>
</evidence>
<dbReference type="Proteomes" id="UP001596266">
    <property type="component" value="Unassembled WGS sequence"/>
</dbReference>
<dbReference type="Gene3D" id="2.30.110.10">
    <property type="entry name" value="Electron Transport, Fmn-binding Protein, Chain A"/>
    <property type="match status" value="1"/>
</dbReference>
<organism evidence="3 4">
    <name type="scientific">Luteococcus sanguinis</name>
    <dbReference type="NCBI Taxonomy" id="174038"/>
    <lineage>
        <taxon>Bacteria</taxon>
        <taxon>Bacillati</taxon>
        <taxon>Actinomycetota</taxon>
        <taxon>Actinomycetes</taxon>
        <taxon>Propionibacteriales</taxon>
        <taxon>Propionibacteriaceae</taxon>
        <taxon>Luteococcus</taxon>
    </lineage>
</organism>
<dbReference type="InterPro" id="IPR002563">
    <property type="entry name" value="Flavin_Rdtase-like_dom"/>
</dbReference>
<evidence type="ECO:0000259" key="2">
    <source>
        <dbReference type="SMART" id="SM00903"/>
    </source>
</evidence>
<comment type="caution">
    <text evidence="3">The sequence shown here is derived from an EMBL/GenBank/DDBJ whole genome shotgun (WGS) entry which is preliminary data.</text>
</comment>
<dbReference type="SUPFAM" id="SSF50475">
    <property type="entry name" value="FMN-binding split barrel"/>
    <property type="match status" value="1"/>
</dbReference>
<feature type="domain" description="Flavin reductase like" evidence="2">
    <location>
        <begin position="13"/>
        <end position="158"/>
    </location>
</feature>
<dbReference type="Pfam" id="PF01613">
    <property type="entry name" value="Flavin_Reduct"/>
    <property type="match status" value="1"/>
</dbReference>
<dbReference type="PANTHER" id="PTHR30466:SF1">
    <property type="entry name" value="FMN REDUCTASE (NADH) RUTF"/>
    <property type="match status" value="1"/>
</dbReference>
<gene>
    <name evidence="3" type="ORF">ACFP57_11140</name>
</gene>
<dbReference type="InterPro" id="IPR050268">
    <property type="entry name" value="NADH-dep_flavin_reductase"/>
</dbReference>
<reference evidence="4" key="1">
    <citation type="journal article" date="2019" name="Int. J. Syst. Evol. Microbiol.">
        <title>The Global Catalogue of Microorganisms (GCM) 10K type strain sequencing project: providing services to taxonomists for standard genome sequencing and annotation.</title>
        <authorList>
            <consortium name="The Broad Institute Genomics Platform"/>
            <consortium name="The Broad Institute Genome Sequencing Center for Infectious Disease"/>
            <person name="Wu L."/>
            <person name="Ma J."/>
        </authorList>
    </citation>
    <scope>NUCLEOTIDE SEQUENCE [LARGE SCALE GENOMIC DNA]</scope>
    <source>
        <strain evidence="4">CGMCC 1.15277</strain>
    </source>
</reference>
<dbReference type="InterPro" id="IPR012349">
    <property type="entry name" value="Split_barrel_FMN-bd"/>
</dbReference>